<dbReference type="AlphaFoldDB" id="A0A1T4W3Q5"/>
<evidence type="ECO:0000313" key="2">
    <source>
        <dbReference type="EMBL" id="SKA71853.1"/>
    </source>
</evidence>
<protein>
    <submittedName>
        <fullName evidence="2">Uncharacterized protein</fullName>
    </submittedName>
</protein>
<keyword evidence="3" id="KW-1185">Reference proteome</keyword>
<organism evidence="2 3">
    <name type="scientific">Desulfobaculum bizertense DSM 18034</name>
    <dbReference type="NCBI Taxonomy" id="1121442"/>
    <lineage>
        <taxon>Bacteria</taxon>
        <taxon>Pseudomonadati</taxon>
        <taxon>Thermodesulfobacteriota</taxon>
        <taxon>Desulfovibrionia</taxon>
        <taxon>Desulfovibrionales</taxon>
        <taxon>Desulfovibrionaceae</taxon>
        <taxon>Desulfobaculum</taxon>
    </lineage>
</organism>
<accession>A0A1T4W3Q5</accession>
<dbReference type="EMBL" id="FUYA01000004">
    <property type="protein sequence ID" value="SKA71853.1"/>
    <property type="molecule type" value="Genomic_DNA"/>
</dbReference>
<reference evidence="2 3" key="1">
    <citation type="submission" date="2017-02" db="EMBL/GenBank/DDBJ databases">
        <authorList>
            <person name="Peterson S.W."/>
        </authorList>
    </citation>
    <scope>NUCLEOTIDE SEQUENCE [LARGE SCALE GENOMIC DNA]</scope>
    <source>
        <strain evidence="2 3">DSM 18034</strain>
    </source>
</reference>
<dbReference type="Proteomes" id="UP000189733">
    <property type="component" value="Unassembled WGS sequence"/>
</dbReference>
<proteinExistence type="predicted"/>
<evidence type="ECO:0000256" key="1">
    <source>
        <dbReference type="SAM" id="MobiDB-lite"/>
    </source>
</evidence>
<name>A0A1T4W3Q5_9BACT</name>
<evidence type="ECO:0000313" key="3">
    <source>
        <dbReference type="Proteomes" id="UP000189733"/>
    </source>
</evidence>
<sequence length="231" mass="25579">MTRDSVSCSPRGAERAGVILLGRCPKPCKGRCPLTPPKDEALGNPAFAQKRRLNGMKALLSSPSAFFFELVGVPRLRVLLPFSDRTYFFSERERSEKKWSNSQKRKTFLSHSHPSLNSIHAKREWNSNSLRIRKGIIPLRGGLGAGPHSLLLARSSLAHFLLPTKKAPFRGLVCANGYARFGSEGAAYAKALLWKSGTTCFLRDMQPCSQKERSPASMPKDFLKTSLSSET</sequence>
<feature type="region of interest" description="Disordered" evidence="1">
    <location>
        <begin position="210"/>
        <end position="231"/>
    </location>
</feature>
<gene>
    <name evidence="2" type="ORF">SAMN02745702_01567</name>
</gene>
<dbReference type="STRING" id="1121442.SAMN02745702_01567"/>